<evidence type="ECO:0000313" key="4">
    <source>
        <dbReference type="Proteomes" id="UP000268350"/>
    </source>
</evidence>
<evidence type="ECO:0000256" key="2">
    <source>
        <dbReference type="SAM" id="MobiDB-lite"/>
    </source>
</evidence>
<dbReference type="Proteomes" id="UP000268350">
    <property type="component" value="Unassembled WGS sequence"/>
</dbReference>
<dbReference type="GO" id="GO:0005737">
    <property type="term" value="C:cytoplasm"/>
    <property type="evidence" value="ECO:0007669"/>
    <property type="project" value="TreeGrafter"/>
</dbReference>
<dbReference type="OMA" id="YQNTFRL"/>
<keyword evidence="4" id="KW-1185">Reference proteome</keyword>
<evidence type="ECO:0000256" key="1">
    <source>
        <dbReference type="ARBA" id="ARBA00005361"/>
    </source>
</evidence>
<gene>
    <name evidence="3" type="ORF">DGUA_6G002938</name>
</gene>
<dbReference type="Gene3D" id="3.30.1140.40">
    <property type="entry name" value="Tctex-1"/>
    <property type="match status" value="1"/>
</dbReference>
<dbReference type="OrthoDB" id="10248487at2759"/>
<dbReference type="Pfam" id="PF03645">
    <property type="entry name" value="Tctex-1"/>
    <property type="match status" value="1"/>
</dbReference>
<dbReference type="GO" id="GO:0045505">
    <property type="term" value="F:dynein intermediate chain binding"/>
    <property type="evidence" value="ECO:0007669"/>
    <property type="project" value="TreeGrafter"/>
</dbReference>
<proteinExistence type="inferred from homology"/>
<comment type="similarity">
    <text evidence="1">Belongs to the dynein light chain Tctex-type family.</text>
</comment>
<protein>
    <submittedName>
        <fullName evidence="3">Blast:Tctex1 domain-containing protein 1</fullName>
    </submittedName>
</protein>
<dbReference type="EMBL" id="OUUW01000001">
    <property type="protein sequence ID" value="SPP75178.1"/>
    <property type="molecule type" value="Genomic_DNA"/>
</dbReference>
<feature type="compositionally biased region" description="Polar residues" evidence="2">
    <location>
        <begin position="61"/>
        <end position="73"/>
    </location>
</feature>
<dbReference type="PANTHER" id="PTHR21255">
    <property type="entry name" value="T-COMPLEX-ASSOCIATED-TESTIS-EXPRESSED 1/ DYNEIN LIGHT CHAIN"/>
    <property type="match status" value="1"/>
</dbReference>
<organism evidence="3 4">
    <name type="scientific">Drosophila guanche</name>
    <name type="common">Fruit fly</name>
    <dbReference type="NCBI Taxonomy" id="7266"/>
    <lineage>
        <taxon>Eukaryota</taxon>
        <taxon>Metazoa</taxon>
        <taxon>Ecdysozoa</taxon>
        <taxon>Arthropoda</taxon>
        <taxon>Hexapoda</taxon>
        <taxon>Insecta</taxon>
        <taxon>Pterygota</taxon>
        <taxon>Neoptera</taxon>
        <taxon>Endopterygota</taxon>
        <taxon>Diptera</taxon>
        <taxon>Brachycera</taxon>
        <taxon>Muscomorpha</taxon>
        <taxon>Ephydroidea</taxon>
        <taxon>Drosophilidae</taxon>
        <taxon>Drosophila</taxon>
        <taxon>Sophophora</taxon>
    </lineage>
</organism>
<dbReference type="InterPro" id="IPR038586">
    <property type="entry name" value="Tctex-1-like_sf"/>
</dbReference>
<sequence>MSESPEAQSLKEDGHADTAAKEEDKEATPPAAATVAAKEKTGKGKDKDKEGKDKAAKGERQTGSQRQSHSGGVTSPLGMGQQPKPTMRYMPTYRLEPKNPLNKEQVEIIMKAVMNKHYNDEYTFHPKHSLHMAAQISEEIKNRIKLMNYDRYRYIVLVTVGESLMQGLYSMVNFLWDAEKDGFVTYKVEQPTYYALCTTFYIYYD</sequence>
<dbReference type="InterPro" id="IPR005334">
    <property type="entry name" value="Tctex-1-like"/>
</dbReference>
<dbReference type="GO" id="GO:0005868">
    <property type="term" value="C:cytoplasmic dynein complex"/>
    <property type="evidence" value="ECO:0007669"/>
    <property type="project" value="TreeGrafter"/>
</dbReference>
<name>A0A3B0JVS8_DROGU</name>
<feature type="region of interest" description="Disordered" evidence="2">
    <location>
        <begin position="1"/>
        <end position="87"/>
    </location>
</feature>
<accession>A0A3B0JVS8</accession>
<dbReference type="STRING" id="7266.A0A3B0JVS8"/>
<feature type="compositionally biased region" description="Basic and acidic residues" evidence="2">
    <location>
        <begin position="9"/>
        <end position="27"/>
    </location>
</feature>
<dbReference type="GO" id="GO:0007018">
    <property type="term" value="P:microtubule-based movement"/>
    <property type="evidence" value="ECO:0007669"/>
    <property type="project" value="TreeGrafter"/>
</dbReference>
<feature type="compositionally biased region" description="Basic and acidic residues" evidence="2">
    <location>
        <begin position="37"/>
        <end position="60"/>
    </location>
</feature>
<dbReference type="PANTHER" id="PTHR21255:SF69">
    <property type="entry name" value="AT23443P"/>
    <property type="match status" value="1"/>
</dbReference>
<evidence type="ECO:0000313" key="3">
    <source>
        <dbReference type="EMBL" id="SPP75178.1"/>
    </source>
</evidence>
<reference evidence="4" key="1">
    <citation type="submission" date="2018-01" db="EMBL/GenBank/DDBJ databases">
        <authorList>
            <person name="Alioto T."/>
            <person name="Alioto T."/>
        </authorList>
    </citation>
    <scope>NUCLEOTIDE SEQUENCE [LARGE SCALE GENOMIC DNA]</scope>
</reference>
<dbReference type="AlphaFoldDB" id="A0A3B0JVS8"/>
<dbReference type="CDD" id="cd21451">
    <property type="entry name" value="DLC-like_TCTEX1D"/>
    <property type="match status" value="1"/>
</dbReference>